<dbReference type="STRING" id="405436.SAMN05444365_11329"/>
<dbReference type="PROSITE" id="PS51257">
    <property type="entry name" value="PROKAR_LIPOPROTEIN"/>
    <property type="match status" value="1"/>
</dbReference>
<protein>
    <submittedName>
        <fullName evidence="4">Amino acid/amide ABC transporter substrate-binding protein, HAAT family</fullName>
    </submittedName>
</protein>
<dbReference type="InterPro" id="IPR028081">
    <property type="entry name" value="Leu-bd"/>
</dbReference>
<evidence type="ECO:0000313" key="4">
    <source>
        <dbReference type="EMBL" id="SDZ39896.1"/>
    </source>
</evidence>
<dbReference type="PANTHER" id="PTHR47151:SF2">
    <property type="entry name" value="AMINO ACID BINDING PROTEIN"/>
    <property type="match status" value="1"/>
</dbReference>
<dbReference type="Pfam" id="PF13458">
    <property type="entry name" value="Peripla_BP_6"/>
    <property type="match status" value="1"/>
</dbReference>
<keyword evidence="5" id="KW-1185">Reference proteome</keyword>
<dbReference type="SUPFAM" id="SSF53822">
    <property type="entry name" value="Periplasmic binding protein-like I"/>
    <property type="match status" value="1"/>
</dbReference>
<evidence type="ECO:0000313" key="5">
    <source>
        <dbReference type="Proteomes" id="UP000242415"/>
    </source>
</evidence>
<comment type="similarity">
    <text evidence="1">Belongs to the leucine-binding protein family.</text>
</comment>
<dbReference type="InterPro" id="IPR028082">
    <property type="entry name" value="Peripla_BP_I"/>
</dbReference>
<name>A0A1H3SPH1_9ACTN</name>
<evidence type="ECO:0000256" key="1">
    <source>
        <dbReference type="ARBA" id="ARBA00010062"/>
    </source>
</evidence>
<proteinExistence type="inferred from homology"/>
<dbReference type="EMBL" id="FNPH01000013">
    <property type="protein sequence ID" value="SDZ39896.1"/>
    <property type="molecule type" value="Genomic_DNA"/>
</dbReference>
<dbReference type="OrthoDB" id="7337537at2"/>
<dbReference type="Gene3D" id="3.40.50.2300">
    <property type="match status" value="2"/>
</dbReference>
<sequence>MKDADEGVGMVVRTRPRVGAVAVAVLVCAALAACVGGGDPRPVAPVIRLGTLVPLTGVNAPSGQAMVNAQHLAVNEANDAGGVLGRRVELVVQDDACDPGTAVIAAGNLIAQDITVSVGGYCSSATVPTLQIFRAAGVPMVIPLSNSAELLAPGYDSIFLICGTTQAEGRFAVAAMSRLGARRLAVVHDGTSFPVSLAESTVTAARAAAATGIRVVGQFELSQAAARYTRIAQRVQASGADTVYFTGYYAEANRLVMDLRTAGFTGKIVVGDGAVDGPLLHGLTEAQRRNLYGTTFIVPQFMPALADWSARFTRAVGHAPGPSAPEAYDAVTLALDAIRRAGSLDREAVRRAIAASADVPLLSGSPRFNPDGTRSNPTFLLLTARGDGFARVWSNDPA</sequence>
<dbReference type="PANTHER" id="PTHR47151">
    <property type="entry name" value="LEU/ILE/VAL-BINDING ABC TRANSPORTER SUBUNIT"/>
    <property type="match status" value="1"/>
</dbReference>
<gene>
    <name evidence="4" type="ORF">SAMN05444365_11329</name>
</gene>
<organism evidence="4 5">
    <name type="scientific">Micromonospora pattaloongensis</name>
    <dbReference type="NCBI Taxonomy" id="405436"/>
    <lineage>
        <taxon>Bacteria</taxon>
        <taxon>Bacillati</taxon>
        <taxon>Actinomycetota</taxon>
        <taxon>Actinomycetes</taxon>
        <taxon>Micromonosporales</taxon>
        <taxon>Micromonosporaceae</taxon>
        <taxon>Micromonospora</taxon>
    </lineage>
</organism>
<dbReference type="CDD" id="cd06342">
    <property type="entry name" value="PBP1_ABC_LIVBP-like"/>
    <property type="match status" value="1"/>
</dbReference>
<keyword evidence="2" id="KW-0732">Signal</keyword>
<dbReference type="Proteomes" id="UP000242415">
    <property type="component" value="Unassembled WGS sequence"/>
</dbReference>
<reference evidence="5" key="1">
    <citation type="submission" date="2016-10" db="EMBL/GenBank/DDBJ databases">
        <authorList>
            <person name="Varghese N."/>
            <person name="Submissions S."/>
        </authorList>
    </citation>
    <scope>NUCLEOTIDE SEQUENCE [LARGE SCALE GENOMIC DNA]</scope>
    <source>
        <strain evidence="5">DSM 45245</strain>
    </source>
</reference>
<accession>A0A1H3SPH1</accession>
<feature type="domain" description="Leucine-binding protein" evidence="3">
    <location>
        <begin position="47"/>
        <end position="379"/>
    </location>
</feature>
<evidence type="ECO:0000259" key="3">
    <source>
        <dbReference type="Pfam" id="PF13458"/>
    </source>
</evidence>
<evidence type="ECO:0000256" key="2">
    <source>
        <dbReference type="ARBA" id="ARBA00022729"/>
    </source>
</evidence>
<dbReference type="AlphaFoldDB" id="A0A1H3SPH1"/>